<protein>
    <submittedName>
        <fullName evidence="1">Uncharacterized protein</fullName>
    </submittedName>
</protein>
<dbReference type="RefSeq" id="WP_087620620.1">
    <property type="nucleotide sequence ID" value="NZ_NEXX01000003.1"/>
</dbReference>
<dbReference type="Proteomes" id="UP000196536">
    <property type="component" value="Unassembled WGS sequence"/>
</dbReference>
<dbReference type="EMBL" id="NEXX01000003">
    <property type="protein sequence ID" value="OUY07019.1"/>
    <property type="molecule type" value="Genomic_DNA"/>
</dbReference>
<name>A0A1Z9YXR9_9GAMM</name>
<accession>A0A1Z9YXR9</accession>
<reference evidence="1 2" key="1">
    <citation type="submission" date="2017-05" db="EMBL/GenBank/DDBJ databases">
        <title>Acinetobacter populi ANC 5415 (= PBJ7), whole genome shotgun sequencing project.</title>
        <authorList>
            <person name="Nemec A."/>
            <person name="Radolfova-Krizova L."/>
        </authorList>
    </citation>
    <scope>NUCLEOTIDE SEQUENCE [LARGE SCALE GENOMIC DNA]</scope>
    <source>
        <strain evidence="1 2">PBJ7</strain>
    </source>
</reference>
<organism evidence="1 2">
    <name type="scientific">Acinetobacter populi</name>
    <dbReference type="NCBI Taxonomy" id="1582270"/>
    <lineage>
        <taxon>Bacteria</taxon>
        <taxon>Pseudomonadati</taxon>
        <taxon>Pseudomonadota</taxon>
        <taxon>Gammaproteobacteria</taxon>
        <taxon>Moraxellales</taxon>
        <taxon>Moraxellaceae</taxon>
        <taxon>Acinetobacter</taxon>
    </lineage>
</organism>
<proteinExistence type="predicted"/>
<keyword evidence="2" id="KW-1185">Reference proteome</keyword>
<dbReference type="OrthoDB" id="6685270at2"/>
<dbReference type="AlphaFoldDB" id="A0A1Z9YXR9"/>
<evidence type="ECO:0000313" key="1">
    <source>
        <dbReference type="EMBL" id="OUY07019.1"/>
    </source>
</evidence>
<comment type="caution">
    <text evidence="1">The sequence shown here is derived from an EMBL/GenBank/DDBJ whole genome shotgun (WGS) entry which is preliminary data.</text>
</comment>
<sequence length="251" mass="28905">MLVERFDFLELLRLAIAQGVAEGKNISKDVVLGEMALLSRPAHLWSTLLLEKVDFERIAIITPPQKQTRTFYSRYDFNYQYERRIEDVPGKVEFVHGPIKSANFFRVRNQLAFMIHQEMIKNNFKPNNAQGDLSHIAKGIAEVVLRGHLFVKAMCGYCCGLGKLELFKASQHIGQKLCEKCQGTGKRPYTLNEKITIAKLNVTKSGYSERYAKYELLGESIVAQWENEIRGRLKRSFYFEVDCPEQQECLT</sequence>
<gene>
    <name evidence="1" type="ORF">CAP51_10010</name>
</gene>
<evidence type="ECO:0000313" key="2">
    <source>
        <dbReference type="Proteomes" id="UP000196536"/>
    </source>
</evidence>